<organism evidence="10 11">
    <name type="scientific">Klebsiella aerogenes (strain ATCC 13048 / DSM 30053 / CCUG 1429 / JCM 1235 / KCTC 2190 / NBRC 13534 / NCIMB 10102 / NCTC 10006 / CDC 819-56)</name>
    <name type="common">Enterobacter aerogenes</name>
    <dbReference type="NCBI Taxonomy" id="1028307"/>
    <lineage>
        <taxon>Bacteria</taxon>
        <taxon>Pseudomonadati</taxon>
        <taxon>Pseudomonadota</taxon>
        <taxon>Gammaproteobacteria</taxon>
        <taxon>Enterobacterales</taxon>
        <taxon>Enterobacteriaceae</taxon>
        <taxon>Klebsiella/Raoultella group</taxon>
        <taxon>Klebsiella</taxon>
    </lineage>
</organism>
<dbReference type="GeneID" id="93311408"/>
<proteinExistence type="inferred from homology"/>
<dbReference type="HOGENOM" id="CLU_058202_0_0_6"/>
<keyword evidence="6" id="KW-0406">Ion transport</keyword>
<dbReference type="SUPFAM" id="SSF56935">
    <property type="entry name" value="Porins"/>
    <property type="match status" value="1"/>
</dbReference>
<reference evidence="10 11" key="1">
    <citation type="journal article" date="2012" name="J. Bacteriol.">
        <title>Complete genome sequence of Enterobacter aerogenes KCTC 2190.</title>
        <authorList>
            <person name="Shin S.H."/>
            <person name="Kim S."/>
            <person name="Kim J.Y."/>
            <person name="Lee S."/>
            <person name="Um Y."/>
            <person name="Oh M.K."/>
            <person name="Kim Y.R."/>
            <person name="Lee J."/>
            <person name="Yang K.S."/>
        </authorList>
    </citation>
    <scope>NUCLEOTIDE SEQUENCE [LARGE SCALE GENOMIC DNA]</scope>
    <source>
        <strain evidence="10 11">KCTC 2190</strain>
    </source>
</reference>
<dbReference type="eggNOG" id="COG3203">
    <property type="taxonomic scope" value="Bacteria"/>
</dbReference>
<keyword evidence="3" id="KW-1134">Transmembrane beta strand</keyword>
<dbReference type="PRINTS" id="PR00182">
    <property type="entry name" value="ECOLNEIPORIN"/>
</dbReference>
<keyword evidence="8" id="KW-0998">Cell outer membrane</keyword>
<keyword evidence="7" id="KW-0472">Membrane</keyword>
<evidence type="ECO:0000256" key="7">
    <source>
        <dbReference type="ARBA" id="ARBA00023136"/>
    </source>
</evidence>
<evidence type="ECO:0000256" key="1">
    <source>
        <dbReference type="ARBA" id="ARBA00004571"/>
    </source>
</evidence>
<dbReference type="Pfam" id="PF00267">
    <property type="entry name" value="Porin_1"/>
    <property type="match status" value="1"/>
</dbReference>
<name>A0A0H3FR58_KLEAK</name>
<gene>
    <name evidence="10" type="ordered locus">EAE_16110</name>
</gene>
<feature type="chain" id="PRO_5002609435" evidence="9">
    <location>
        <begin position="25"/>
        <end position="368"/>
    </location>
</feature>
<dbReference type="AlphaFoldDB" id="A0A0H3FR58"/>
<dbReference type="PANTHER" id="PTHR34501">
    <property type="entry name" value="PROTEIN YDDL-RELATED"/>
    <property type="match status" value="1"/>
</dbReference>
<dbReference type="GO" id="GO:0046930">
    <property type="term" value="C:pore complex"/>
    <property type="evidence" value="ECO:0007669"/>
    <property type="project" value="UniProtKB-KW"/>
</dbReference>
<comment type="subcellular location">
    <subcellularLocation>
        <location evidence="1">Cell outer membrane</location>
        <topology evidence="1">Multi-pass membrane protein</topology>
    </subcellularLocation>
</comment>
<dbReference type="OrthoDB" id="7055111at2"/>
<evidence type="ECO:0000256" key="4">
    <source>
        <dbReference type="ARBA" id="ARBA00022692"/>
    </source>
</evidence>
<evidence type="ECO:0000256" key="9">
    <source>
        <dbReference type="SAM" id="SignalP"/>
    </source>
</evidence>
<dbReference type="CDD" id="cd00342">
    <property type="entry name" value="gram_neg_porins"/>
    <property type="match status" value="1"/>
</dbReference>
<protein>
    <submittedName>
        <fullName evidence="10">Porin Gram-negative type</fullName>
    </submittedName>
</protein>
<evidence type="ECO:0000313" key="11">
    <source>
        <dbReference type="Proteomes" id="UP000008881"/>
    </source>
</evidence>
<dbReference type="GO" id="GO:0034220">
    <property type="term" value="P:monoatomic ion transmembrane transport"/>
    <property type="evidence" value="ECO:0007669"/>
    <property type="project" value="InterPro"/>
</dbReference>
<dbReference type="InterPro" id="IPR001702">
    <property type="entry name" value="Porin_Gram-ve"/>
</dbReference>
<dbReference type="InterPro" id="IPR023614">
    <property type="entry name" value="Porin_dom_sf"/>
</dbReference>
<evidence type="ECO:0000256" key="5">
    <source>
        <dbReference type="ARBA" id="ARBA00022729"/>
    </source>
</evidence>
<dbReference type="PATRIC" id="fig|1028307.3.peg.3223"/>
<accession>A0A0H3FR58</accession>
<comment type="similarity">
    <text evidence="2">Belongs to the Gram-negative porin family.</text>
</comment>
<evidence type="ECO:0000256" key="3">
    <source>
        <dbReference type="ARBA" id="ARBA00022452"/>
    </source>
</evidence>
<evidence type="ECO:0000256" key="2">
    <source>
        <dbReference type="ARBA" id="ARBA00007539"/>
    </source>
</evidence>
<dbReference type="PRINTS" id="PR00183">
    <property type="entry name" value="ECOLIPORIN"/>
</dbReference>
<dbReference type="InterPro" id="IPR001897">
    <property type="entry name" value="Porin_gammaproteobac"/>
</dbReference>
<dbReference type="Gene3D" id="2.40.160.10">
    <property type="entry name" value="Porin"/>
    <property type="match status" value="1"/>
</dbReference>
<dbReference type="KEGG" id="eae:EAE_16110"/>
<dbReference type="EMBL" id="CP002824">
    <property type="protein sequence ID" value="AEG98133.1"/>
    <property type="molecule type" value="Genomic_DNA"/>
</dbReference>
<keyword evidence="11" id="KW-1185">Reference proteome</keyword>
<dbReference type="InterPro" id="IPR033900">
    <property type="entry name" value="Gram_neg_porin_domain"/>
</dbReference>
<evidence type="ECO:0000313" key="10">
    <source>
        <dbReference type="EMBL" id="AEG98133.1"/>
    </source>
</evidence>
<keyword evidence="6" id="KW-0813">Transport</keyword>
<keyword evidence="5 9" id="KW-0732">Signal</keyword>
<evidence type="ECO:0000256" key="6">
    <source>
        <dbReference type="ARBA" id="ARBA00023114"/>
    </source>
</evidence>
<sequence length="368" mass="40411">MDIRLRKISALGLLSLLSFSMANAAVIYDKNGNELDLYGKLVAKGKYSFSKGHAHKDSGFGSIGFRGKTRVTDELEGYGQWEYRAYTNSYEGNQSTETRIAFSGMKYDNLGSIDYGRNYGILYDVESYTDRAPSHSAMTWGGNYGDNFMTSRAGGVLTYRNHDFFGLLDGLSFGIQYQGKNDRSNVNTSNGDGIGYSIGYEFDSGISIISAYSNSSRTSDQKLDGKGNKAEAWAVGVKYDANSIYLATLYAETRNTTRTGSTGNAGFANKAENFEIIAQYVFDSGLMPSLSYVQSKGKDLTARGLFTGGDADLAKFVEVGVAYYFNKNFKVYADYYINLLNDNSSYVKSVGGMNGSDDVMALNATYYF</sequence>
<dbReference type="GO" id="GO:0015288">
    <property type="term" value="F:porin activity"/>
    <property type="evidence" value="ECO:0007669"/>
    <property type="project" value="UniProtKB-KW"/>
</dbReference>
<dbReference type="GO" id="GO:0009279">
    <property type="term" value="C:cell outer membrane"/>
    <property type="evidence" value="ECO:0007669"/>
    <property type="project" value="UniProtKB-SubCell"/>
</dbReference>
<feature type="signal peptide" evidence="9">
    <location>
        <begin position="1"/>
        <end position="24"/>
    </location>
</feature>
<dbReference type="RefSeq" id="WP_015705001.1">
    <property type="nucleotide sequence ID" value="NC_015663.1"/>
</dbReference>
<dbReference type="InterPro" id="IPR050298">
    <property type="entry name" value="Gram-neg_bact_OMP"/>
</dbReference>
<evidence type="ECO:0000256" key="8">
    <source>
        <dbReference type="ARBA" id="ARBA00023237"/>
    </source>
</evidence>
<dbReference type="PANTHER" id="PTHR34501:SF8">
    <property type="entry name" value="OUTER MEMBRANE PORIN N-RELATED"/>
    <property type="match status" value="1"/>
</dbReference>
<keyword evidence="6" id="KW-0626">Porin</keyword>
<keyword evidence="4" id="KW-0812">Transmembrane</keyword>
<dbReference type="Proteomes" id="UP000008881">
    <property type="component" value="Chromosome"/>
</dbReference>